<keyword evidence="3 9" id="KW-0347">Helicase</keyword>
<dbReference type="InterPro" id="IPR035093">
    <property type="entry name" value="RelE/ParE_toxin_dom_sf"/>
</dbReference>
<reference evidence="11 12" key="1">
    <citation type="submission" date="2015-02" db="EMBL/GenBank/DDBJ databases">
        <authorList>
            <person name="Slaby B."/>
            <person name="Hentschel U."/>
        </authorList>
    </citation>
    <scope>NUCLEOTIDE SEQUENCE [LARGE SCALE GENOMIC DNA]</scope>
    <source>
        <strain evidence="11">15L</strain>
    </source>
</reference>
<dbReference type="InterPro" id="IPR014017">
    <property type="entry name" value="DNA_helicase_UvrD-like_C"/>
</dbReference>
<dbReference type="EMBL" id="JYFQ01000064">
    <property type="protein sequence ID" value="KKZ13890.1"/>
    <property type="molecule type" value="Genomic_DNA"/>
</dbReference>
<evidence type="ECO:0000256" key="1">
    <source>
        <dbReference type="ARBA" id="ARBA00022741"/>
    </source>
</evidence>
<protein>
    <recommendedName>
        <fullName evidence="7">DNA 3'-5' helicase</fullName>
        <ecNumber evidence="7">5.6.2.4</ecNumber>
    </recommendedName>
</protein>
<dbReference type="PATRIC" id="fig|1608419.3.peg.2015"/>
<accession>A0A0G8AX50</accession>
<evidence type="ECO:0000256" key="5">
    <source>
        <dbReference type="ARBA" id="ARBA00023235"/>
    </source>
</evidence>
<dbReference type="AlphaFoldDB" id="A0A0G8AX50"/>
<reference evidence="11 12" key="2">
    <citation type="submission" date="2015-05" db="EMBL/GenBank/DDBJ databases">
        <title>Lifestyle Evolution in Cyanobacterial Symbionts of Sponges.</title>
        <authorList>
            <person name="Burgsdorf I."/>
            <person name="Slaby B.M."/>
            <person name="Handley K.M."/>
            <person name="Haber M."/>
            <person name="Blom J."/>
            <person name="Marshall C.W."/>
            <person name="Gilbert J.A."/>
            <person name="Hentschel U."/>
            <person name="Steindler L."/>
        </authorList>
    </citation>
    <scope>NUCLEOTIDE SEQUENCE [LARGE SCALE GENOMIC DNA]</scope>
    <source>
        <strain evidence="11">15L</strain>
    </source>
</reference>
<dbReference type="SUPFAM" id="SSF143011">
    <property type="entry name" value="RelE-like"/>
    <property type="match status" value="1"/>
</dbReference>
<sequence length="739" mass="82963">MTDVRITVAISNDFFKAFGKLPNKARSKVAAFIAKFRHNPRSPGLNYERIEGGKDPMIRSLRVDQDVRCIVRAPDKGNTYVLLWIDKHDDAYQWARQRSCHVNRVSGALHVVDVEAAEAALCEATTNPHSVEAAAETRQPLPQTIPNALFAACDDEQLMLVGVPEVLLPAVRAVSNEEALVRLIEWLPQACVDGLILLAEGRTIADVVSELERQRPAGVDPEDVATALEVPDSKAEFLVITDDDELEAMLSAPLEQWRVFLHPSQRRLVERDWNGPVRVLGGAGTGKTVVAMHRARWLAKQLINQGSTGRILFTTFTRNLSIDIRSNLTKICSSEELQRIEVVNLDRWVMNFLKTQGLQVRIFDQESRRAAWSLAMDLADTSLGLDQRFYEEEWRDVVLAIGCRSRDDYLKARRVGRGTRLSRKQRVQIWPVFDALRAELRQRGLWETEEAKQAAADLLHESGRSALFSSVVVDEAQDLDTASFELIRTLSGEPHPNDLFIVGDPHQRIYGKPVVMGRCGIEIRGRSRKLRINYRTTEETRVWATAVLNGLDFDDLDGGADSASDYRSLLHGDEPLIKKCEDLAEEERFLVALLHQIKEERGSLASTCITARTKSAITNLEQFLESKDIQSRVIEADEADDPSDPSVRLATMHRVKGLEFDQVLIPGLDSDQMPLKSALGCRPDQVSRELFEQQERSLLHVAATRAKKRVVVTYSNYPSPLIKLFSVSDSKEGRSQVLG</sequence>
<gene>
    <name evidence="11" type="ORF">TQ37_02925</name>
</gene>
<dbReference type="GO" id="GO:0016887">
    <property type="term" value="F:ATP hydrolysis activity"/>
    <property type="evidence" value="ECO:0007669"/>
    <property type="project" value="RHEA"/>
</dbReference>
<evidence type="ECO:0000256" key="7">
    <source>
        <dbReference type="ARBA" id="ARBA00034808"/>
    </source>
</evidence>
<evidence type="ECO:0000313" key="11">
    <source>
        <dbReference type="EMBL" id="KKZ13890.1"/>
    </source>
</evidence>
<dbReference type="InterPro" id="IPR027417">
    <property type="entry name" value="P-loop_NTPase"/>
</dbReference>
<dbReference type="Gene3D" id="3.30.2310.20">
    <property type="entry name" value="RelE-like"/>
    <property type="match status" value="1"/>
</dbReference>
<dbReference type="Pfam" id="PF13361">
    <property type="entry name" value="UvrD_C"/>
    <property type="match status" value="1"/>
</dbReference>
<dbReference type="PROSITE" id="PS51198">
    <property type="entry name" value="UVRD_HELICASE_ATP_BIND"/>
    <property type="match status" value="1"/>
</dbReference>
<dbReference type="EC" id="5.6.2.4" evidence="7"/>
<evidence type="ECO:0000256" key="9">
    <source>
        <dbReference type="PROSITE-ProRule" id="PRU00560"/>
    </source>
</evidence>
<feature type="binding site" evidence="9">
    <location>
        <begin position="281"/>
        <end position="288"/>
    </location>
    <ligand>
        <name>ATP</name>
        <dbReference type="ChEBI" id="CHEBI:30616"/>
    </ligand>
</feature>
<dbReference type="GO" id="GO:0043138">
    <property type="term" value="F:3'-5' DNA helicase activity"/>
    <property type="evidence" value="ECO:0007669"/>
    <property type="project" value="UniProtKB-EC"/>
</dbReference>
<comment type="catalytic activity">
    <reaction evidence="8">
        <text>ATP + H2O = ADP + phosphate + H(+)</text>
        <dbReference type="Rhea" id="RHEA:13065"/>
        <dbReference type="ChEBI" id="CHEBI:15377"/>
        <dbReference type="ChEBI" id="CHEBI:15378"/>
        <dbReference type="ChEBI" id="CHEBI:30616"/>
        <dbReference type="ChEBI" id="CHEBI:43474"/>
        <dbReference type="ChEBI" id="CHEBI:456216"/>
        <dbReference type="EC" id="5.6.2.4"/>
    </reaction>
</comment>
<evidence type="ECO:0000259" key="10">
    <source>
        <dbReference type="PROSITE" id="PS51198"/>
    </source>
</evidence>
<comment type="catalytic activity">
    <reaction evidence="6">
        <text>Couples ATP hydrolysis with the unwinding of duplex DNA by translocating in the 3'-5' direction.</text>
        <dbReference type="EC" id="5.6.2.4"/>
    </reaction>
</comment>
<comment type="caution">
    <text evidence="11">The sequence shown here is derived from an EMBL/GenBank/DDBJ whole genome shotgun (WGS) entry which is preliminary data.</text>
</comment>
<feature type="domain" description="UvrD-like helicase ATP-binding" evidence="10">
    <location>
        <begin position="260"/>
        <end position="537"/>
    </location>
</feature>
<dbReference type="InterPro" id="IPR014016">
    <property type="entry name" value="UvrD-like_ATP-bd"/>
</dbReference>
<dbReference type="GO" id="GO:0005829">
    <property type="term" value="C:cytosol"/>
    <property type="evidence" value="ECO:0007669"/>
    <property type="project" value="TreeGrafter"/>
</dbReference>
<evidence type="ECO:0000256" key="3">
    <source>
        <dbReference type="ARBA" id="ARBA00022806"/>
    </source>
</evidence>
<keyword evidence="1 9" id="KW-0547">Nucleotide-binding</keyword>
<keyword evidence="5" id="KW-0413">Isomerase</keyword>
<keyword evidence="4 9" id="KW-0067">ATP-binding</keyword>
<dbReference type="GO" id="GO:0000725">
    <property type="term" value="P:recombinational repair"/>
    <property type="evidence" value="ECO:0007669"/>
    <property type="project" value="TreeGrafter"/>
</dbReference>
<evidence type="ECO:0000256" key="4">
    <source>
        <dbReference type="ARBA" id="ARBA00022840"/>
    </source>
</evidence>
<dbReference type="PANTHER" id="PTHR11070:SF45">
    <property type="entry name" value="DNA 3'-5' HELICASE"/>
    <property type="match status" value="1"/>
</dbReference>
<proteinExistence type="predicted"/>
<dbReference type="Pfam" id="PF00580">
    <property type="entry name" value="UvrD-helicase"/>
    <property type="match status" value="1"/>
</dbReference>
<keyword evidence="2 9" id="KW-0378">Hydrolase</keyword>
<dbReference type="PANTHER" id="PTHR11070">
    <property type="entry name" value="UVRD / RECB / PCRA DNA HELICASE FAMILY MEMBER"/>
    <property type="match status" value="1"/>
</dbReference>
<dbReference type="GO" id="GO:0003677">
    <property type="term" value="F:DNA binding"/>
    <property type="evidence" value="ECO:0007669"/>
    <property type="project" value="InterPro"/>
</dbReference>
<evidence type="ECO:0000313" key="12">
    <source>
        <dbReference type="Proteomes" id="UP000035037"/>
    </source>
</evidence>
<dbReference type="InterPro" id="IPR000212">
    <property type="entry name" value="DNA_helicase_UvrD/REP"/>
</dbReference>
<evidence type="ECO:0000256" key="6">
    <source>
        <dbReference type="ARBA" id="ARBA00034617"/>
    </source>
</evidence>
<evidence type="ECO:0000256" key="8">
    <source>
        <dbReference type="ARBA" id="ARBA00048988"/>
    </source>
</evidence>
<organism evidence="11 12">
    <name type="scientific">Candidatus Synechococcus spongiarum 15L</name>
    <dbReference type="NCBI Taxonomy" id="1608419"/>
    <lineage>
        <taxon>Bacteria</taxon>
        <taxon>Bacillati</taxon>
        <taxon>Cyanobacteriota</taxon>
        <taxon>Cyanophyceae</taxon>
        <taxon>Synechococcales</taxon>
        <taxon>Synechococcaceae</taxon>
        <taxon>Synechococcus</taxon>
    </lineage>
</organism>
<evidence type="ECO:0000256" key="2">
    <source>
        <dbReference type="ARBA" id="ARBA00022801"/>
    </source>
</evidence>
<dbReference type="GO" id="GO:0005524">
    <property type="term" value="F:ATP binding"/>
    <property type="evidence" value="ECO:0007669"/>
    <property type="project" value="UniProtKB-UniRule"/>
</dbReference>
<dbReference type="Gene3D" id="3.40.50.300">
    <property type="entry name" value="P-loop containing nucleotide triphosphate hydrolases"/>
    <property type="match status" value="2"/>
</dbReference>
<name>A0A0G8AX50_9SYNE</name>
<dbReference type="Proteomes" id="UP000035037">
    <property type="component" value="Unassembled WGS sequence"/>
</dbReference>
<dbReference type="SUPFAM" id="SSF52540">
    <property type="entry name" value="P-loop containing nucleoside triphosphate hydrolases"/>
    <property type="match status" value="1"/>
</dbReference>